<dbReference type="SUPFAM" id="SSF54695">
    <property type="entry name" value="POZ domain"/>
    <property type="match status" value="2"/>
</dbReference>
<dbReference type="InterPro" id="IPR011333">
    <property type="entry name" value="SKP1/BTB/POZ_sf"/>
</dbReference>
<dbReference type="InterPro" id="IPR000210">
    <property type="entry name" value="BTB/POZ_dom"/>
</dbReference>
<dbReference type="PROSITE" id="PS50097">
    <property type="entry name" value="BTB"/>
    <property type="match status" value="1"/>
</dbReference>
<dbReference type="Pfam" id="PF07707">
    <property type="entry name" value="BACK"/>
    <property type="match status" value="1"/>
</dbReference>
<feature type="domain" description="BTB" evidence="1">
    <location>
        <begin position="256"/>
        <end position="329"/>
    </location>
</feature>
<evidence type="ECO:0000259" key="2">
    <source>
        <dbReference type="PROSITE" id="PS51886"/>
    </source>
</evidence>
<protein>
    <recommendedName>
        <fullName evidence="5">BTB domain-containing protein</fullName>
    </recommendedName>
</protein>
<dbReference type="InterPro" id="IPR006571">
    <property type="entry name" value="TLDc_dom"/>
</dbReference>
<dbReference type="EMBL" id="BEXD01002624">
    <property type="protein sequence ID" value="GBB98923.1"/>
    <property type="molecule type" value="Genomic_DNA"/>
</dbReference>
<accession>A0A2Z6R9X4</accession>
<dbReference type="InterPro" id="IPR003131">
    <property type="entry name" value="T1-type_BTB"/>
</dbReference>
<dbReference type="GO" id="GO:0005737">
    <property type="term" value="C:cytoplasm"/>
    <property type="evidence" value="ECO:0007669"/>
    <property type="project" value="TreeGrafter"/>
</dbReference>
<dbReference type="InterPro" id="IPR052407">
    <property type="entry name" value="BTB_POZ_domain_cont_9"/>
</dbReference>
<dbReference type="Pfam" id="PF00651">
    <property type="entry name" value="BTB"/>
    <property type="match status" value="1"/>
</dbReference>
<dbReference type="PANTHER" id="PTHR46306:SF1">
    <property type="entry name" value="BTB_POZ DOMAIN-CONTAINING PROTEIN 9"/>
    <property type="match status" value="1"/>
</dbReference>
<dbReference type="PROSITE" id="PS51886">
    <property type="entry name" value="TLDC"/>
    <property type="match status" value="1"/>
</dbReference>
<gene>
    <name evidence="3" type="ORF">RclHR1_03360020</name>
</gene>
<evidence type="ECO:0000259" key="1">
    <source>
        <dbReference type="PROSITE" id="PS50097"/>
    </source>
</evidence>
<comment type="caution">
    <text evidence="3">The sequence shown here is derived from an EMBL/GenBank/DDBJ whole genome shotgun (WGS) entry which is preliminary data.</text>
</comment>
<reference evidence="3 4" key="1">
    <citation type="submission" date="2017-11" db="EMBL/GenBank/DDBJ databases">
        <title>The genome of Rhizophagus clarus HR1 reveals common genetic basis of auxotrophy among arbuscular mycorrhizal fungi.</title>
        <authorList>
            <person name="Kobayashi Y."/>
        </authorList>
    </citation>
    <scope>NUCLEOTIDE SEQUENCE [LARGE SCALE GENOMIC DNA]</scope>
    <source>
        <strain evidence="3 4">HR1</strain>
    </source>
</reference>
<dbReference type="Gene3D" id="1.25.40.420">
    <property type="match status" value="1"/>
</dbReference>
<dbReference type="Gene3D" id="3.30.710.10">
    <property type="entry name" value="Potassium Channel Kv1.1, Chain A"/>
    <property type="match status" value="2"/>
</dbReference>
<keyword evidence="4" id="KW-1185">Reference proteome</keyword>
<dbReference type="InterPro" id="IPR011705">
    <property type="entry name" value="BACK"/>
</dbReference>
<name>A0A2Z6R9X4_9GLOM</name>
<feature type="domain" description="TLDc" evidence="2">
    <location>
        <begin position="548"/>
        <end position="739"/>
    </location>
</feature>
<sequence>MSNRKNNSIATDYTEKTIILNVGGIKYETRRSTLVSYPDTLLGTMFADRNLSLLHPKNENEYFIDRDGNLFRYVMQYYRTGKIYLPYNNSSYLKDVSAKSSSPSYFPLISFEEIEAELDYFQIPFERSPKPSTLSFTTNPTVEKLDQFVYALRNVIREVMSICETEITVTFSKNGWPPFMNLGLPYKKGAIIVEDIDLLIKPFGCVGYTFLNKYGADIGQYLKSEIPELSWQFGYSQNREQLKLHMSIANKKADDYNVLIEIGQGKDFKTFRAHSSILRARSEYFHTALSNDWLRKEGDMIIFKKPNISCNAFNIILRYIYSGTIYLEQLEDLEIFKLIEASDELCLFELFSHVQDYLITYKVTWMQQNIFNVIQVAFNHDSCDKLQKFCLNIINENAWNFFQSEEFLHVTETVISRLLKRDDLGIEEIDIWGFLIKWGIKNSDVPPESDLENFSSEDFLNLENTLHNLLPLIRFFNISSKDFYHKVWPFELILPKKLRQDLLSYYLTGEEPKYTEIQATRISPKNLDSEIILPKHAILISNYIEGKNINSNSMSSSLPLTIPHSSSHLVKDNGINIPYRFKLIYRGSRDGFSFESFHKNVDNRGPAIVFIKISESYEIIGGYNPVGWYSYGNYIATGDSFIFSMIDLDDDDISLLQVDSEQQQPSGTILRISKVRPYFIDGAIFDTQFHGPCFGYGDIWFGHKSKPRYGSCTKVYYEQNIRDDEEEFYVEEIEVFQIVEK</sequence>
<organism evidence="3 4">
    <name type="scientific">Rhizophagus clarus</name>
    <dbReference type="NCBI Taxonomy" id="94130"/>
    <lineage>
        <taxon>Eukaryota</taxon>
        <taxon>Fungi</taxon>
        <taxon>Fungi incertae sedis</taxon>
        <taxon>Mucoromycota</taxon>
        <taxon>Glomeromycotina</taxon>
        <taxon>Glomeromycetes</taxon>
        <taxon>Glomerales</taxon>
        <taxon>Glomeraceae</taxon>
        <taxon>Rhizophagus</taxon>
    </lineage>
</organism>
<dbReference type="SMART" id="SM00225">
    <property type="entry name" value="BTB"/>
    <property type="match status" value="2"/>
</dbReference>
<dbReference type="Pfam" id="PF02214">
    <property type="entry name" value="BTB_2"/>
    <property type="match status" value="1"/>
</dbReference>
<dbReference type="CDD" id="cd18186">
    <property type="entry name" value="BTB_POZ_ZBTB_KLHL-like"/>
    <property type="match status" value="1"/>
</dbReference>
<proteinExistence type="predicted"/>
<dbReference type="Pfam" id="PF07534">
    <property type="entry name" value="TLD"/>
    <property type="match status" value="1"/>
</dbReference>
<dbReference type="AlphaFoldDB" id="A0A2Z6R9X4"/>
<dbReference type="GO" id="GO:0051260">
    <property type="term" value="P:protein homooligomerization"/>
    <property type="evidence" value="ECO:0007669"/>
    <property type="project" value="InterPro"/>
</dbReference>
<dbReference type="PANTHER" id="PTHR46306">
    <property type="entry name" value="BTB/POZ DOMAIN-CONTAINING PROTEIN 9"/>
    <property type="match status" value="1"/>
</dbReference>
<evidence type="ECO:0008006" key="5">
    <source>
        <dbReference type="Google" id="ProtNLM"/>
    </source>
</evidence>
<evidence type="ECO:0000313" key="4">
    <source>
        <dbReference type="Proteomes" id="UP000247702"/>
    </source>
</evidence>
<dbReference type="Proteomes" id="UP000247702">
    <property type="component" value="Unassembled WGS sequence"/>
</dbReference>
<evidence type="ECO:0000313" key="3">
    <source>
        <dbReference type="EMBL" id="GBB98923.1"/>
    </source>
</evidence>